<feature type="transmembrane region" description="Helical" evidence="1">
    <location>
        <begin position="126"/>
        <end position="150"/>
    </location>
</feature>
<dbReference type="Proteomes" id="UP000596145">
    <property type="component" value="Chromosome"/>
</dbReference>
<organism evidence="2 3">
    <name type="scientific">Corynebacterium glucuronolyticum</name>
    <dbReference type="NCBI Taxonomy" id="39791"/>
    <lineage>
        <taxon>Bacteria</taxon>
        <taxon>Bacillati</taxon>
        <taxon>Actinomycetota</taxon>
        <taxon>Actinomycetes</taxon>
        <taxon>Mycobacteriales</taxon>
        <taxon>Corynebacteriaceae</taxon>
        <taxon>Corynebacterium</taxon>
    </lineage>
</organism>
<reference evidence="2 3" key="1">
    <citation type="submission" date="2020-12" db="EMBL/GenBank/DDBJ databases">
        <title>FDA dAtabase for Regulatory Grade micrObial Sequences (FDA-ARGOS): Supporting development and validation of Infectious Disease Dx tests.</title>
        <authorList>
            <person name="Sproer C."/>
            <person name="Gronow S."/>
            <person name="Severitt S."/>
            <person name="Schroder I."/>
            <person name="Tallon L."/>
            <person name="Sadzewicz L."/>
            <person name="Zhao X."/>
            <person name="Boylan J."/>
            <person name="Ott S."/>
            <person name="Bowen H."/>
            <person name="Vavikolanu K."/>
            <person name="Mehta A."/>
            <person name="Aluvathingal J."/>
            <person name="Nadendla S."/>
            <person name="Lowell S."/>
            <person name="Myers T."/>
            <person name="Yan Y."/>
            <person name="Sichtig H."/>
        </authorList>
    </citation>
    <scope>NUCLEOTIDE SEQUENCE [LARGE SCALE GENOMIC DNA]</scope>
    <source>
        <strain evidence="2 3">FDAARGOS_1053</strain>
    </source>
</reference>
<accession>A0A7T4EFR9</accession>
<keyword evidence="1" id="KW-0812">Transmembrane</keyword>
<sequence>MPEMFPSMYRPEMNNNRPTPTGYPASLTASFFLFIITAILMMVAGLVLATSGYTGPIDVDPSFRVVVVRNQKIVAIFNIVVALIISILASQLRRGSTMSRRWLAIVALVAVIGNLIAFVVKAGGFVLGVIPVLLAFAALLMYTSTASAYFDRIRGLND</sequence>
<evidence type="ECO:0000313" key="2">
    <source>
        <dbReference type="EMBL" id="QQB46523.1"/>
    </source>
</evidence>
<dbReference type="OrthoDB" id="4426696at2"/>
<keyword evidence="1" id="KW-0472">Membrane</keyword>
<keyword evidence="1" id="KW-1133">Transmembrane helix</keyword>
<evidence type="ECO:0000256" key="1">
    <source>
        <dbReference type="SAM" id="Phobius"/>
    </source>
</evidence>
<feature type="transmembrane region" description="Helical" evidence="1">
    <location>
        <begin position="102"/>
        <end position="120"/>
    </location>
</feature>
<protein>
    <submittedName>
        <fullName evidence="2">Uncharacterized protein</fullName>
    </submittedName>
</protein>
<dbReference type="AlphaFoldDB" id="A0A7T4EFR9"/>
<proteinExistence type="predicted"/>
<dbReference type="GeneID" id="92759165"/>
<dbReference type="EMBL" id="CP066007">
    <property type="protein sequence ID" value="QQB46523.1"/>
    <property type="molecule type" value="Genomic_DNA"/>
</dbReference>
<gene>
    <name evidence="2" type="ORF">I6I10_00760</name>
</gene>
<evidence type="ECO:0000313" key="3">
    <source>
        <dbReference type="Proteomes" id="UP000596145"/>
    </source>
</evidence>
<name>A0A7T4EFR9_9CORY</name>
<dbReference type="RefSeq" id="WP_005390654.1">
    <property type="nucleotide sequence ID" value="NZ_CP066007.1"/>
</dbReference>
<feature type="transmembrane region" description="Helical" evidence="1">
    <location>
        <begin position="73"/>
        <end position="90"/>
    </location>
</feature>